<proteinExistence type="inferred from homology"/>
<evidence type="ECO:0000256" key="2">
    <source>
        <dbReference type="ARBA" id="ARBA00022559"/>
    </source>
</evidence>
<evidence type="ECO:0000313" key="12">
    <source>
        <dbReference type="EMBL" id="TQN46731.1"/>
    </source>
</evidence>
<gene>
    <name evidence="12" type="ORF">FHX52_3460</name>
</gene>
<dbReference type="GO" id="GO:0020037">
    <property type="term" value="F:heme binding"/>
    <property type="evidence" value="ECO:0007669"/>
    <property type="project" value="InterPro"/>
</dbReference>
<keyword evidence="2 12" id="KW-0575">Peroxidase</keyword>
<evidence type="ECO:0000256" key="1">
    <source>
        <dbReference type="ARBA" id="ARBA00001970"/>
    </source>
</evidence>
<reference evidence="12 13" key="1">
    <citation type="submission" date="2019-06" db="EMBL/GenBank/DDBJ databases">
        <title>Sequencing the genomes of 1000 actinobacteria strains.</title>
        <authorList>
            <person name="Klenk H.-P."/>
        </authorList>
    </citation>
    <scope>NUCLEOTIDE SEQUENCE [LARGE SCALE GENOMIC DNA]</scope>
    <source>
        <strain evidence="12 13">DSM 21776</strain>
    </source>
</reference>
<dbReference type="GO" id="GO:0046872">
    <property type="term" value="F:metal ion binding"/>
    <property type="evidence" value="ECO:0007669"/>
    <property type="project" value="UniProtKB-KW"/>
</dbReference>
<dbReference type="InterPro" id="IPR049509">
    <property type="entry name" value="DyP_N"/>
</dbReference>
<sequence length="549" mass="58391">MVNMLSAMDASASATGQAPPEPVFDVDEIQGNVLPGFMKPRMAVIALEFGDLASARRWLGELVPRVTTMSQTMASRLKVRQERLARGVSAGSTEAAQTLDDAWLNVSLSYTSIANLRGGGDASKFEDEAFRTGLADRSSLLGDPTDPSAEGNPANWLFGGPGKAADALVVLGADRQRTLQRLFDEVVEEALAAHLSVLYGEVGGKLDKLGHEHFGFQDGVSQPGVRGLLPGEPPSYLTPRTVDPSAVPETWLYGLPGQYLVWPGAFVFGYPTPGADPLLAAPAAIPGPAWAKNGSYAVYRRLRQDVAGFRAFAEEQAASLQDQGLAGMTGDLLQTHVVGRWPSGAPLSRTPDADDPDLGADPLCNNHFEFAADTPLLPLTGGHDDPYPRAKADPVGLTCPLAAHIRKVNTRDVGNDQGGRRASFQRRLLRRGLPYGPPFPKTGPDPAHGDRGLMFLSYQASIVDQFEFLNTTWMGDPVAPRSPSGHDLLVGQNGEPGAERQRTCVIVKPTVIGTVVAEQDVVIPTGGGYFFTPSISALRDVLAATPASD</sequence>
<accession>A0A543PRN2</accession>
<evidence type="ECO:0000256" key="3">
    <source>
        <dbReference type="ARBA" id="ARBA00022617"/>
    </source>
</evidence>
<comment type="similarity">
    <text evidence="8">Belongs to the DyP-type peroxidase family.</text>
</comment>
<evidence type="ECO:0000256" key="7">
    <source>
        <dbReference type="ARBA" id="ARBA00023004"/>
    </source>
</evidence>
<dbReference type="OrthoDB" id="236246at2"/>
<keyword evidence="7" id="KW-0408">Iron</keyword>
<dbReference type="PROSITE" id="PS51404">
    <property type="entry name" value="DYP_PEROXIDASE"/>
    <property type="match status" value="1"/>
</dbReference>
<evidence type="ECO:0000256" key="4">
    <source>
        <dbReference type="ARBA" id="ARBA00022723"/>
    </source>
</evidence>
<dbReference type="Pfam" id="PF21105">
    <property type="entry name" value="DyP_N"/>
    <property type="match status" value="1"/>
</dbReference>
<evidence type="ECO:0000256" key="8">
    <source>
        <dbReference type="ARBA" id="ARBA00025737"/>
    </source>
</evidence>
<keyword evidence="6" id="KW-0560">Oxidoreductase</keyword>
<feature type="region of interest" description="Disordered" evidence="9">
    <location>
        <begin position="137"/>
        <end position="157"/>
    </location>
</feature>
<dbReference type="PANTHER" id="PTHR30521">
    <property type="entry name" value="DEFERROCHELATASE/PEROXIDASE"/>
    <property type="match status" value="1"/>
</dbReference>
<feature type="domain" description="DyP dimeric alpha+beta barrel" evidence="11">
    <location>
        <begin position="28"/>
        <end position="188"/>
    </location>
</feature>
<dbReference type="GO" id="GO:0004601">
    <property type="term" value="F:peroxidase activity"/>
    <property type="evidence" value="ECO:0007669"/>
    <property type="project" value="UniProtKB-KW"/>
</dbReference>
<dbReference type="Proteomes" id="UP000320085">
    <property type="component" value="Unassembled WGS sequence"/>
</dbReference>
<keyword evidence="5" id="KW-0732">Signal</keyword>
<dbReference type="RefSeq" id="WP_141823488.1">
    <property type="nucleotide sequence ID" value="NZ_BAAAQC010000012.1"/>
</dbReference>
<dbReference type="SUPFAM" id="SSF54909">
    <property type="entry name" value="Dimeric alpha+beta barrel"/>
    <property type="match status" value="1"/>
</dbReference>
<dbReference type="NCBIfam" id="TIGR01413">
    <property type="entry name" value="Dyp_perox_fam"/>
    <property type="match status" value="1"/>
</dbReference>
<keyword evidence="3" id="KW-0349">Heme</keyword>
<keyword evidence="4" id="KW-0479">Metal-binding</keyword>
<evidence type="ECO:0000256" key="5">
    <source>
        <dbReference type="ARBA" id="ARBA00022729"/>
    </source>
</evidence>
<evidence type="ECO:0000259" key="10">
    <source>
        <dbReference type="Pfam" id="PF20628"/>
    </source>
</evidence>
<evidence type="ECO:0000256" key="9">
    <source>
        <dbReference type="SAM" id="MobiDB-lite"/>
    </source>
</evidence>
<evidence type="ECO:0000313" key="13">
    <source>
        <dbReference type="Proteomes" id="UP000320085"/>
    </source>
</evidence>
<dbReference type="Pfam" id="PF20628">
    <property type="entry name" value="Dyp_perox_C"/>
    <property type="match status" value="1"/>
</dbReference>
<evidence type="ECO:0000259" key="11">
    <source>
        <dbReference type="Pfam" id="PF21105"/>
    </source>
</evidence>
<dbReference type="PANTHER" id="PTHR30521:SF4">
    <property type="entry name" value="DEFERROCHELATASE"/>
    <property type="match status" value="1"/>
</dbReference>
<evidence type="ECO:0000256" key="6">
    <source>
        <dbReference type="ARBA" id="ARBA00023002"/>
    </source>
</evidence>
<dbReference type="InterPro" id="IPR011008">
    <property type="entry name" value="Dimeric_a/b-barrel"/>
</dbReference>
<protein>
    <submittedName>
        <fullName evidence="12">Dyp-type peroxidase family</fullName>
    </submittedName>
</protein>
<dbReference type="InterPro" id="IPR006314">
    <property type="entry name" value="Dyp_peroxidase"/>
</dbReference>
<dbReference type="InterPro" id="IPR048328">
    <property type="entry name" value="Dyp_perox_C"/>
</dbReference>
<organism evidence="12 13">
    <name type="scientific">Humibacillus xanthopallidus</name>
    <dbReference type="NCBI Taxonomy" id="412689"/>
    <lineage>
        <taxon>Bacteria</taxon>
        <taxon>Bacillati</taxon>
        <taxon>Actinomycetota</taxon>
        <taxon>Actinomycetes</taxon>
        <taxon>Micrococcales</taxon>
        <taxon>Intrasporangiaceae</taxon>
        <taxon>Humibacillus</taxon>
    </lineage>
</organism>
<dbReference type="EMBL" id="VFQF01000002">
    <property type="protein sequence ID" value="TQN46731.1"/>
    <property type="molecule type" value="Genomic_DNA"/>
</dbReference>
<dbReference type="AlphaFoldDB" id="A0A543PRN2"/>
<name>A0A543PRN2_9MICO</name>
<comment type="caution">
    <text evidence="12">The sequence shown here is derived from an EMBL/GenBank/DDBJ whole genome shotgun (WGS) entry which is preliminary data.</text>
</comment>
<comment type="cofactor">
    <cofactor evidence="1">
        <name>heme b</name>
        <dbReference type="ChEBI" id="CHEBI:60344"/>
    </cofactor>
</comment>
<dbReference type="GO" id="GO:0005829">
    <property type="term" value="C:cytosol"/>
    <property type="evidence" value="ECO:0007669"/>
    <property type="project" value="TreeGrafter"/>
</dbReference>
<feature type="domain" description="Dyp-type peroxidase C-terminal" evidence="10">
    <location>
        <begin position="389"/>
        <end position="473"/>
    </location>
</feature>